<proteinExistence type="predicted"/>
<dbReference type="Proteomes" id="UP000186817">
    <property type="component" value="Unassembled WGS sequence"/>
</dbReference>
<dbReference type="OrthoDB" id="410650at2759"/>
<evidence type="ECO:0000313" key="1">
    <source>
        <dbReference type="EMBL" id="OLQ15045.1"/>
    </source>
</evidence>
<reference evidence="1 2" key="1">
    <citation type="submission" date="2016-02" db="EMBL/GenBank/DDBJ databases">
        <title>Genome analysis of coral dinoflagellate symbionts highlights evolutionary adaptations to a symbiotic lifestyle.</title>
        <authorList>
            <person name="Aranda M."/>
            <person name="Li Y."/>
            <person name="Liew Y.J."/>
            <person name="Baumgarten S."/>
            <person name="Simakov O."/>
            <person name="Wilson M."/>
            <person name="Piel J."/>
            <person name="Ashoor H."/>
            <person name="Bougouffa S."/>
            <person name="Bajic V.B."/>
            <person name="Ryu T."/>
            <person name="Ravasi T."/>
            <person name="Bayer T."/>
            <person name="Micklem G."/>
            <person name="Kim H."/>
            <person name="Bhak J."/>
            <person name="Lajeunesse T.C."/>
            <person name="Voolstra C.R."/>
        </authorList>
    </citation>
    <scope>NUCLEOTIDE SEQUENCE [LARGE SCALE GENOMIC DNA]</scope>
    <source>
        <strain evidence="1 2">CCMP2467</strain>
    </source>
</reference>
<name>A0A1Q9F5R8_SYMMI</name>
<sequence>MGHNGKGNSLFSRYLVACIPKKVLSQNDAIVPTLLTEVAQNLQALFFNGIQDRDGVTYRAAFIGCKGDFEFLQLDAGSFDRTYLNEGRVRHRQMCPECWAGLAEYPSTDMSDRPKWVDSLYKDDPWSAEPPLNLAPYASSRKASLYKRDCFHMLKYGFARDLCGSVLFLLSWLCYFDYEGVQSKSIDNRLDRAHSLFSMWCMAESKCSTIKRFTPSNLHRKNAGQFPWLGGKGSDTVLVMMFLDFFVLQCLQSLRHPSHQVVLQDVGFGQLYQQPRESVGVSLDGPGVAFNYLHAEPAAKRREPVDDRGEGRAVFDYEAVF</sequence>
<dbReference type="AlphaFoldDB" id="A0A1Q9F5R8"/>
<dbReference type="EMBL" id="LSRX01000007">
    <property type="protein sequence ID" value="OLQ15045.1"/>
    <property type="molecule type" value="Genomic_DNA"/>
</dbReference>
<organism evidence="1 2">
    <name type="scientific">Symbiodinium microadriaticum</name>
    <name type="common">Dinoflagellate</name>
    <name type="synonym">Zooxanthella microadriatica</name>
    <dbReference type="NCBI Taxonomy" id="2951"/>
    <lineage>
        <taxon>Eukaryota</taxon>
        <taxon>Sar</taxon>
        <taxon>Alveolata</taxon>
        <taxon>Dinophyceae</taxon>
        <taxon>Suessiales</taxon>
        <taxon>Symbiodiniaceae</taxon>
        <taxon>Symbiodinium</taxon>
    </lineage>
</organism>
<evidence type="ECO:0000313" key="2">
    <source>
        <dbReference type="Proteomes" id="UP000186817"/>
    </source>
</evidence>
<protein>
    <submittedName>
        <fullName evidence="1">Uncharacterized protein</fullName>
    </submittedName>
</protein>
<gene>
    <name evidence="1" type="ORF">AK812_SmicGene652</name>
</gene>
<keyword evidence="2" id="KW-1185">Reference proteome</keyword>
<comment type="caution">
    <text evidence="1">The sequence shown here is derived from an EMBL/GenBank/DDBJ whole genome shotgun (WGS) entry which is preliminary data.</text>
</comment>
<accession>A0A1Q9F5R8</accession>